<accession>A0A3L6PCF3</accession>
<comment type="caution">
    <text evidence="2">The sequence shown here is derived from an EMBL/GenBank/DDBJ whole genome shotgun (WGS) entry which is preliminary data.</text>
</comment>
<keyword evidence="3" id="KW-1185">Reference proteome</keyword>
<gene>
    <name evidence="2" type="ORF">C2845_PM10G08780</name>
</gene>
<protein>
    <submittedName>
        <fullName evidence="2">Uncharacterized protein</fullName>
    </submittedName>
</protein>
<sequence>MDVMEDLPSQLAQATTYIKDLQERVEKLKQRRDECYAKVQKSSSGNAANEAALESSHRMFRYNPQEQLIFDVNLTMN</sequence>
<keyword evidence="1" id="KW-0175">Coiled coil</keyword>
<evidence type="ECO:0000313" key="2">
    <source>
        <dbReference type="EMBL" id="RLM55223.1"/>
    </source>
</evidence>
<dbReference type="EMBL" id="PQIB02000018">
    <property type="protein sequence ID" value="RLM55223.1"/>
    <property type="molecule type" value="Genomic_DNA"/>
</dbReference>
<name>A0A3L6PCF3_PANMI</name>
<evidence type="ECO:0000256" key="1">
    <source>
        <dbReference type="SAM" id="Coils"/>
    </source>
</evidence>
<organism evidence="2 3">
    <name type="scientific">Panicum miliaceum</name>
    <name type="common">Proso millet</name>
    <name type="synonym">Broomcorn millet</name>
    <dbReference type="NCBI Taxonomy" id="4540"/>
    <lineage>
        <taxon>Eukaryota</taxon>
        <taxon>Viridiplantae</taxon>
        <taxon>Streptophyta</taxon>
        <taxon>Embryophyta</taxon>
        <taxon>Tracheophyta</taxon>
        <taxon>Spermatophyta</taxon>
        <taxon>Magnoliopsida</taxon>
        <taxon>Liliopsida</taxon>
        <taxon>Poales</taxon>
        <taxon>Poaceae</taxon>
        <taxon>PACMAD clade</taxon>
        <taxon>Panicoideae</taxon>
        <taxon>Panicodae</taxon>
        <taxon>Paniceae</taxon>
        <taxon>Panicinae</taxon>
        <taxon>Panicum</taxon>
        <taxon>Panicum sect. Panicum</taxon>
    </lineage>
</organism>
<dbReference type="AlphaFoldDB" id="A0A3L6PCF3"/>
<dbReference type="Proteomes" id="UP000275267">
    <property type="component" value="Unassembled WGS sequence"/>
</dbReference>
<proteinExistence type="predicted"/>
<dbReference type="OrthoDB" id="598906at2759"/>
<reference evidence="3" key="1">
    <citation type="journal article" date="2019" name="Nat. Commun.">
        <title>The genome of broomcorn millet.</title>
        <authorList>
            <person name="Zou C."/>
            <person name="Miki D."/>
            <person name="Li D."/>
            <person name="Tang Q."/>
            <person name="Xiao L."/>
            <person name="Rajput S."/>
            <person name="Deng P."/>
            <person name="Jia W."/>
            <person name="Huang R."/>
            <person name="Zhang M."/>
            <person name="Sun Y."/>
            <person name="Hu J."/>
            <person name="Fu X."/>
            <person name="Schnable P.S."/>
            <person name="Li F."/>
            <person name="Zhang H."/>
            <person name="Feng B."/>
            <person name="Zhu X."/>
            <person name="Liu R."/>
            <person name="Schnable J.C."/>
            <person name="Zhu J.-K."/>
            <person name="Zhang H."/>
        </authorList>
    </citation>
    <scope>NUCLEOTIDE SEQUENCE [LARGE SCALE GENOMIC DNA]</scope>
</reference>
<feature type="coiled-coil region" evidence="1">
    <location>
        <begin position="11"/>
        <end position="38"/>
    </location>
</feature>
<evidence type="ECO:0000313" key="3">
    <source>
        <dbReference type="Proteomes" id="UP000275267"/>
    </source>
</evidence>